<name>A0ABC8TLU5_9AQUA</name>
<sequence length="180" mass="20325">MRGEECEMLFSSSSEDHEFITVNKRESSLNRGEDLGDAWRIAVSVKACVQGRQCDSCLSGLILQFTVGDTLIFQEEPPPYTSPVMQRYESFENPLAGPGSRNFRSPEGERVPSTDVRYPSSVSGAENRRSASSIARAGSGQILRWRRRQQKSHLGWHHFKEIDILHLAVWVSTKKKVVSR</sequence>
<evidence type="ECO:0000313" key="2">
    <source>
        <dbReference type="EMBL" id="CAK9170438.1"/>
    </source>
</evidence>
<accession>A0ABC8TLU5</accession>
<dbReference type="AlphaFoldDB" id="A0ABC8TLU5"/>
<dbReference type="EMBL" id="CAUOFW020005502">
    <property type="protein sequence ID" value="CAK9170438.1"/>
    <property type="molecule type" value="Genomic_DNA"/>
</dbReference>
<dbReference type="Proteomes" id="UP001642360">
    <property type="component" value="Unassembled WGS sequence"/>
</dbReference>
<protein>
    <submittedName>
        <fullName evidence="2">Uncharacterized protein</fullName>
    </submittedName>
</protein>
<gene>
    <name evidence="2" type="ORF">ILEXP_LOCUS39934</name>
</gene>
<evidence type="ECO:0000256" key="1">
    <source>
        <dbReference type="SAM" id="MobiDB-lite"/>
    </source>
</evidence>
<comment type="caution">
    <text evidence="2">The sequence shown here is derived from an EMBL/GenBank/DDBJ whole genome shotgun (WGS) entry which is preliminary data.</text>
</comment>
<evidence type="ECO:0000313" key="3">
    <source>
        <dbReference type="Proteomes" id="UP001642360"/>
    </source>
</evidence>
<reference evidence="2 3" key="1">
    <citation type="submission" date="2024-02" db="EMBL/GenBank/DDBJ databases">
        <authorList>
            <person name="Vignale AGUSTIN F."/>
            <person name="Sosa J E."/>
            <person name="Modenutti C."/>
        </authorList>
    </citation>
    <scope>NUCLEOTIDE SEQUENCE [LARGE SCALE GENOMIC DNA]</scope>
</reference>
<keyword evidence="3" id="KW-1185">Reference proteome</keyword>
<feature type="region of interest" description="Disordered" evidence="1">
    <location>
        <begin position="95"/>
        <end position="135"/>
    </location>
</feature>
<organism evidence="2 3">
    <name type="scientific">Ilex paraguariensis</name>
    <name type="common">yerba mate</name>
    <dbReference type="NCBI Taxonomy" id="185542"/>
    <lineage>
        <taxon>Eukaryota</taxon>
        <taxon>Viridiplantae</taxon>
        <taxon>Streptophyta</taxon>
        <taxon>Embryophyta</taxon>
        <taxon>Tracheophyta</taxon>
        <taxon>Spermatophyta</taxon>
        <taxon>Magnoliopsida</taxon>
        <taxon>eudicotyledons</taxon>
        <taxon>Gunneridae</taxon>
        <taxon>Pentapetalae</taxon>
        <taxon>asterids</taxon>
        <taxon>campanulids</taxon>
        <taxon>Aquifoliales</taxon>
        <taxon>Aquifoliaceae</taxon>
        <taxon>Ilex</taxon>
    </lineage>
</organism>
<proteinExistence type="predicted"/>